<comment type="caution">
    <text evidence="3">The sequence shown here is derived from an EMBL/GenBank/DDBJ whole genome shotgun (WGS) entry which is preliminary data.</text>
</comment>
<dbReference type="Pfam" id="PF13546">
    <property type="entry name" value="DDE_5"/>
    <property type="match status" value="1"/>
</dbReference>
<dbReference type="InterPro" id="IPR002559">
    <property type="entry name" value="Transposase_11"/>
</dbReference>
<dbReference type="Proteomes" id="UP000474104">
    <property type="component" value="Unassembled WGS sequence"/>
</dbReference>
<protein>
    <submittedName>
        <fullName evidence="3">Transposase</fullName>
    </submittedName>
</protein>
<dbReference type="EMBL" id="VIRB01000149">
    <property type="protein sequence ID" value="NDO72056.1"/>
    <property type="molecule type" value="Genomic_DNA"/>
</dbReference>
<evidence type="ECO:0000313" key="3">
    <source>
        <dbReference type="EMBL" id="NDO72056.1"/>
    </source>
</evidence>
<evidence type="ECO:0000313" key="4">
    <source>
        <dbReference type="Proteomes" id="UP000474104"/>
    </source>
</evidence>
<evidence type="ECO:0000259" key="2">
    <source>
        <dbReference type="Pfam" id="PF13546"/>
    </source>
</evidence>
<dbReference type="GO" id="GO:0006313">
    <property type="term" value="P:DNA transposition"/>
    <property type="evidence" value="ECO:0007669"/>
    <property type="project" value="InterPro"/>
</dbReference>
<dbReference type="GO" id="GO:0003677">
    <property type="term" value="F:DNA binding"/>
    <property type="evidence" value="ECO:0007669"/>
    <property type="project" value="InterPro"/>
</dbReference>
<dbReference type="Pfam" id="PF01609">
    <property type="entry name" value="DDE_Tnp_1"/>
    <property type="match status" value="1"/>
</dbReference>
<evidence type="ECO:0000259" key="1">
    <source>
        <dbReference type="Pfam" id="PF01609"/>
    </source>
</evidence>
<dbReference type="InterPro" id="IPR038721">
    <property type="entry name" value="IS701-like_DDE_dom"/>
</dbReference>
<dbReference type="GO" id="GO:0004803">
    <property type="term" value="F:transposase activity"/>
    <property type="evidence" value="ECO:0007669"/>
    <property type="project" value="InterPro"/>
</dbReference>
<organism evidence="3 4">
    <name type="scientific">Schaedlerella arabinosiphila</name>
    <dbReference type="NCBI Taxonomy" id="2044587"/>
    <lineage>
        <taxon>Bacteria</taxon>
        <taxon>Bacillati</taxon>
        <taxon>Bacillota</taxon>
        <taxon>Clostridia</taxon>
        <taxon>Lachnospirales</taxon>
        <taxon>Lachnospiraceae</taxon>
        <taxon>Schaedlerella</taxon>
    </lineage>
</organism>
<gene>
    <name evidence="3" type="ORF">FMM80_26770</name>
</gene>
<accession>A0A9X5H9X6</accession>
<dbReference type="RefSeq" id="WP_162206047.1">
    <property type="nucleotide sequence ID" value="NZ_VIRB01000149.1"/>
</dbReference>
<proteinExistence type="predicted"/>
<feature type="domain" description="Transposase IS4-like" evidence="1">
    <location>
        <begin position="304"/>
        <end position="459"/>
    </location>
</feature>
<dbReference type="AlphaFoldDB" id="A0A9X5H9X6"/>
<sequence>MSLPYFSVVYHTIMLNFIDKVLCHFESCFSRKASFCWFITITVGLMLRSDKLGITSVIRDLALAPGCYPSMIHFFRSSAWSLESIRSRWFSAVKEHSPLYKEGNFHILVGDGVKQSKEGRRIPGVKKLFQESENSAKPEYIHGHMFGGLGILAGTVRNWACIPLSIRLHDGLQAARAWNGAAVSGASHVVQMVEDAYHAALTFGDSLLLLDRYFLTVPALDKLRVLNRDGDVRMEIITKAKKSCTAYEKPGPRKPGRGRPPKKGAAVHLKELFLSRREKFQDAEIELYGKKESIRYHCVELTFGDSLLLLDRYFLTVPALDKLRVLNRDGDVRMEIITKAKKSCTAYEKPGPRKPGRGRPPKKGAAVHLKELFLSRREKFQDAEIELYGKKESIRYHCVDLLWGQKLYQELRFVLVEMDGIQSILASTSLELEPLSIIRLYSYRFRIECTFRELKQQTGAFCYHFWSKHMPKLSYYQKAREAGPLERVKDKKSRQNILKAVRAIEMHMAQSCIAMGILQSISVSSLGKLSSNQLRYQRTPSKGRVSEAALMAYLRKYFFLFMEKQPELRITQIIRKQQDSSGSYWDSLAS</sequence>
<reference evidence="3 4" key="1">
    <citation type="submission" date="2019-07" db="EMBL/GenBank/DDBJ databases">
        <title>Draft genome sequences of 15 bacterial species constituting the stable defined intestinal microbiota of the GM15 gnotobiotic mouse model.</title>
        <authorList>
            <person name="Elie C."/>
            <person name="Mathieu A."/>
            <person name="Saliou A."/>
            <person name="Darnaud M."/>
            <person name="Leulier F."/>
            <person name="Tamellini A."/>
        </authorList>
    </citation>
    <scope>NUCLEOTIDE SEQUENCE [LARGE SCALE GENOMIC DNA]</scope>
    <source>
        <strain evidence="4">ASF 502</strain>
    </source>
</reference>
<name>A0A9X5H9X6_9FIRM</name>
<feature type="domain" description="Transposase IS701-like DDE" evidence="2">
    <location>
        <begin position="25"/>
        <end position="266"/>
    </location>
</feature>